<evidence type="ECO:0000313" key="4">
    <source>
        <dbReference type="Proteomes" id="UP000315003"/>
    </source>
</evidence>
<reference evidence="3 4" key="1">
    <citation type="submission" date="2019-02" db="EMBL/GenBank/DDBJ databases">
        <title>Deep-cultivation of Planctomycetes and their phenomic and genomic characterization uncovers novel biology.</title>
        <authorList>
            <person name="Wiegand S."/>
            <person name="Jogler M."/>
            <person name="Boedeker C."/>
            <person name="Pinto D."/>
            <person name="Vollmers J."/>
            <person name="Rivas-Marin E."/>
            <person name="Kohn T."/>
            <person name="Peeters S.H."/>
            <person name="Heuer A."/>
            <person name="Rast P."/>
            <person name="Oberbeckmann S."/>
            <person name="Bunk B."/>
            <person name="Jeske O."/>
            <person name="Meyerdierks A."/>
            <person name="Storesund J.E."/>
            <person name="Kallscheuer N."/>
            <person name="Luecker S."/>
            <person name="Lage O.M."/>
            <person name="Pohl T."/>
            <person name="Merkel B.J."/>
            <person name="Hornburger P."/>
            <person name="Mueller R.-W."/>
            <person name="Bruemmer F."/>
            <person name="Labrenz M."/>
            <person name="Spormann A.M."/>
            <person name="Op den Camp H."/>
            <person name="Overmann J."/>
            <person name="Amann R."/>
            <person name="Jetten M.S.M."/>
            <person name="Mascher T."/>
            <person name="Medema M.H."/>
            <person name="Devos D.P."/>
            <person name="Kaster A.-K."/>
            <person name="Ovreas L."/>
            <person name="Rohde M."/>
            <person name="Galperin M.Y."/>
            <person name="Jogler C."/>
        </authorList>
    </citation>
    <scope>NUCLEOTIDE SEQUENCE [LARGE SCALE GENOMIC DNA]</scope>
    <source>
        <strain evidence="3 4">SV_7m_r</strain>
    </source>
</reference>
<evidence type="ECO:0000313" key="3">
    <source>
        <dbReference type="EMBL" id="QDT59764.1"/>
    </source>
</evidence>
<proteinExistence type="predicted"/>
<name>A0A517SUF8_9BACT</name>
<keyword evidence="2" id="KW-0732">Signal</keyword>
<feature type="compositionally biased region" description="Basic residues" evidence="1">
    <location>
        <begin position="138"/>
        <end position="151"/>
    </location>
</feature>
<sequence precursor="true">MKRLLALLMLISIGYAAPADAQLFKFNWLRKRDKAPPANIPNRYRTPYPTITGPASIGVFSYPGRNYPGPYDFDPYRFDNYVYDPMISGRFRAPSLLDDPYFRERYRYDSAYPGRKHVSVQPRRNDQWRYGYGQRSTNQHHHGSANLHRHSSTPPHSYDSAPSIGSTPSPVPQPMHQPLTDRLDNPYVSKTMPGRRNQHVNLQATGEFTQALQKRADRQLWMDFLKPDEIHRLIHDNDNEALSELLAHYDAIANDADMQDLVSTPGFRQTHQLLRSNVNQLRQTTVSPIQPTEVDGDHLPEFKDLPELLPPPAPQSTTATDQI</sequence>
<dbReference type="Proteomes" id="UP000315003">
    <property type="component" value="Chromosome"/>
</dbReference>
<dbReference type="AlphaFoldDB" id="A0A517SUF8"/>
<gene>
    <name evidence="3" type="ORF">SV7mr_22740</name>
</gene>
<organism evidence="3 4">
    <name type="scientific">Stieleria bergensis</name>
    <dbReference type="NCBI Taxonomy" id="2528025"/>
    <lineage>
        <taxon>Bacteria</taxon>
        <taxon>Pseudomonadati</taxon>
        <taxon>Planctomycetota</taxon>
        <taxon>Planctomycetia</taxon>
        <taxon>Pirellulales</taxon>
        <taxon>Pirellulaceae</taxon>
        <taxon>Stieleria</taxon>
    </lineage>
</organism>
<feature type="signal peptide" evidence="2">
    <location>
        <begin position="1"/>
        <end position="21"/>
    </location>
</feature>
<evidence type="ECO:0000256" key="2">
    <source>
        <dbReference type="SAM" id="SignalP"/>
    </source>
</evidence>
<dbReference type="EMBL" id="CP036272">
    <property type="protein sequence ID" value="QDT59764.1"/>
    <property type="molecule type" value="Genomic_DNA"/>
</dbReference>
<feature type="chain" id="PRO_5021696713" evidence="2">
    <location>
        <begin position="22"/>
        <end position="323"/>
    </location>
</feature>
<keyword evidence="4" id="KW-1185">Reference proteome</keyword>
<accession>A0A517SUF8</accession>
<protein>
    <submittedName>
        <fullName evidence="3">Uncharacterized protein</fullName>
    </submittedName>
</protein>
<dbReference type="RefSeq" id="WP_145271846.1">
    <property type="nucleotide sequence ID" value="NZ_CP036272.1"/>
</dbReference>
<dbReference type="OrthoDB" id="292704at2"/>
<feature type="region of interest" description="Disordered" evidence="1">
    <location>
        <begin position="116"/>
        <end position="196"/>
    </location>
</feature>
<evidence type="ECO:0000256" key="1">
    <source>
        <dbReference type="SAM" id="MobiDB-lite"/>
    </source>
</evidence>